<dbReference type="Gene3D" id="1.20.910.10">
    <property type="entry name" value="Heme oxygenase-like"/>
    <property type="match status" value="1"/>
</dbReference>
<dbReference type="Proteomes" id="UP000503004">
    <property type="component" value="Chromosome"/>
</dbReference>
<dbReference type="EMBL" id="CP046565">
    <property type="protein sequence ID" value="QJD31375.1"/>
    <property type="molecule type" value="Genomic_DNA"/>
</dbReference>
<sequence>MRSLCRALLHGPADAETLRGASAFFESALAKAVGASTRPSFGNPWSPRVRPNPTEEAGRRTVLLALAPTLLLDGIGLARAAQPATAHRLAECQLFELYCRSVGLDEPATSAPLKFRAKLTLAGATLPPLDDPTFFHAPNIPDFAWTLPAVQLCLFHRPRSYFPELLGWTLAHGLREPDWWDDDDAAETGRCRALARAALEACTDRDEGRVHAGWSLYCLSFTELLQETAGQLARRLQAREAMASIVQAKRAHALGHHGRVLLAGRSLDDWLAQAGPEPLLDALRDSPYLDRTCAAESRLIRAMDFGGPMFGVFDAAERRVCLDWIEDESRSVDMAATGSAFIPRPNRVNQRPKSGPRSKRAFYTALLGAESTSDIPGQATEVVERTLRLTRLFMQLQRGYRRFFPYDEAAFHARIEAIYRHDIERYRPLTVPPRIGKDFCRWVILQLAPTILVDGCWLAGIATAAENLDTIDRHLLKIYADELGNGRPERNHPNVYRRLLDDLGIRLPPFASEAFAQDPRFLDAAFDIPVYLLAIGQHPRRYFPELLGLNLAIELSGLGAGYMRLIDLLRDHGIDPAIIQLHLSIDNLASGHAARARDAVMIYMDEMERKGGAEVSRQVWKRIWTGYLSLETTALKWALQIRWRSRS</sequence>
<dbReference type="AlphaFoldDB" id="A0A858QCD8"/>
<proteinExistence type="predicted"/>
<organism evidence="1 2">
    <name type="scientific">Methylococcus geothermalis</name>
    <dbReference type="NCBI Taxonomy" id="2681310"/>
    <lineage>
        <taxon>Bacteria</taxon>
        <taxon>Pseudomonadati</taxon>
        <taxon>Pseudomonadota</taxon>
        <taxon>Gammaproteobacteria</taxon>
        <taxon>Methylococcales</taxon>
        <taxon>Methylococcaceae</taxon>
        <taxon>Methylococcus</taxon>
    </lineage>
</organism>
<evidence type="ECO:0000313" key="2">
    <source>
        <dbReference type="Proteomes" id="UP000503004"/>
    </source>
</evidence>
<gene>
    <name evidence="1" type="ORF">GNH96_08805</name>
</gene>
<keyword evidence="2" id="KW-1185">Reference proteome</keyword>
<dbReference type="SMART" id="SM01236">
    <property type="entry name" value="Haem_oxygenase_2"/>
    <property type="match status" value="1"/>
</dbReference>
<reference evidence="2" key="1">
    <citation type="submission" date="2019-12" db="EMBL/GenBank/DDBJ databases">
        <authorList>
            <person name="Awala S.I."/>
            <person name="Rhee S.K."/>
        </authorList>
    </citation>
    <scope>NUCLEOTIDE SEQUENCE [LARGE SCALE GENOMIC DNA]</scope>
    <source>
        <strain evidence="2">IM1</strain>
    </source>
</reference>
<dbReference type="KEGG" id="metu:GNH96_08805"/>
<accession>A0A858QCD8</accession>
<name>A0A858QCD8_9GAMM</name>
<protein>
    <submittedName>
        <fullName evidence="1">Iron-containing redox enzyme family protein</fullName>
    </submittedName>
</protein>
<dbReference type="InterPro" id="IPR016084">
    <property type="entry name" value="Haem_Oase-like_multi-hlx"/>
</dbReference>
<dbReference type="Pfam" id="PF14518">
    <property type="entry name" value="Haem_oxygenas_2"/>
    <property type="match status" value="1"/>
</dbReference>
<evidence type="ECO:0000313" key="1">
    <source>
        <dbReference type="EMBL" id="QJD31375.1"/>
    </source>
</evidence>